<evidence type="ECO:0000313" key="5">
    <source>
        <dbReference type="Proteomes" id="UP000634229"/>
    </source>
</evidence>
<dbReference type="InterPro" id="IPR017150">
    <property type="entry name" value="Pept_M20_glutamate_carboxypep"/>
</dbReference>
<proteinExistence type="predicted"/>
<gene>
    <name evidence="4" type="ORF">JK363_02675</name>
</gene>
<dbReference type="PIRSF" id="PIRSF037238">
    <property type="entry name" value="Carboxypeptidase_G2"/>
    <property type="match status" value="1"/>
</dbReference>
<organism evidence="4 5">
    <name type="scientific">Streptomyces coffeae</name>
    <dbReference type="NCBI Taxonomy" id="621382"/>
    <lineage>
        <taxon>Bacteria</taxon>
        <taxon>Bacillati</taxon>
        <taxon>Actinomycetota</taxon>
        <taxon>Actinomycetes</taxon>
        <taxon>Kitasatosporales</taxon>
        <taxon>Streptomycetaceae</taxon>
        <taxon>Streptomyces</taxon>
    </lineage>
</organism>
<evidence type="ECO:0000256" key="2">
    <source>
        <dbReference type="ARBA" id="ARBA00022801"/>
    </source>
</evidence>
<dbReference type="InterPro" id="IPR002933">
    <property type="entry name" value="Peptidase_M20"/>
</dbReference>
<evidence type="ECO:0000313" key="4">
    <source>
        <dbReference type="EMBL" id="MBL1095599.1"/>
    </source>
</evidence>
<feature type="domain" description="Peptidase M20 dimerisation" evidence="3">
    <location>
        <begin position="184"/>
        <end position="276"/>
    </location>
</feature>
<reference evidence="4 5" key="1">
    <citation type="submission" date="2021-01" db="EMBL/GenBank/DDBJ databases">
        <title>WGS of actinomycetes isolated from Thailand.</title>
        <authorList>
            <person name="Thawai C."/>
        </authorList>
    </citation>
    <scope>NUCLEOTIDE SEQUENCE [LARGE SCALE GENOMIC DNA]</scope>
    <source>
        <strain evidence="4 5">CA1R205</strain>
    </source>
</reference>
<dbReference type="Gene3D" id="3.40.630.10">
    <property type="entry name" value="Zn peptidases"/>
    <property type="match status" value="1"/>
</dbReference>
<dbReference type="InterPro" id="IPR011650">
    <property type="entry name" value="Peptidase_M20_dimer"/>
</dbReference>
<keyword evidence="5" id="KW-1185">Reference proteome</keyword>
<dbReference type="InterPro" id="IPR036264">
    <property type="entry name" value="Bact_exopeptidase_dim_dom"/>
</dbReference>
<dbReference type="PANTHER" id="PTHR43808">
    <property type="entry name" value="ACETYLORNITHINE DEACETYLASE"/>
    <property type="match status" value="1"/>
</dbReference>
<dbReference type="Proteomes" id="UP000634229">
    <property type="component" value="Unassembled WGS sequence"/>
</dbReference>
<dbReference type="SUPFAM" id="SSF55031">
    <property type="entry name" value="Bacterial exopeptidase dimerisation domain"/>
    <property type="match status" value="1"/>
</dbReference>
<dbReference type="EMBL" id="JAERRF010000002">
    <property type="protein sequence ID" value="MBL1095599.1"/>
    <property type="molecule type" value="Genomic_DNA"/>
</dbReference>
<dbReference type="Gene3D" id="3.30.70.360">
    <property type="match status" value="1"/>
</dbReference>
<dbReference type="SUPFAM" id="SSF53187">
    <property type="entry name" value="Zn-dependent exopeptidases"/>
    <property type="match status" value="1"/>
</dbReference>
<evidence type="ECO:0000259" key="3">
    <source>
        <dbReference type="Pfam" id="PF07687"/>
    </source>
</evidence>
<name>A0ABS1N6B8_9ACTN</name>
<dbReference type="RefSeq" id="WP_201871074.1">
    <property type="nucleotide sequence ID" value="NZ_JAERRF010000002.1"/>
</dbReference>
<comment type="caution">
    <text evidence="4">The sequence shown here is derived from an EMBL/GenBank/DDBJ whole genome shotgun (WGS) entry which is preliminary data.</text>
</comment>
<dbReference type="PANTHER" id="PTHR43808:SF9">
    <property type="entry name" value="BLL0789 PROTEIN"/>
    <property type="match status" value="1"/>
</dbReference>
<dbReference type="InterPro" id="IPR050072">
    <property type="entry name" value="Peptidase_M20A"/>
</dbReference>
<keyword evidence="2" id="KW-0378">Hydrolase</keyword>
<keyword evidence="1" id="KW-0479">Metal-binding</keyword>
<protein>
    <submittedName>
        <fullName evidence="4">M20 family metallopeptidase</fullName>
    </submittedName>
</protein>
<sequence length="387" mass="40698">MTPTELAAATERALPEMIEDLRTLVELETPSNDKRLLDAGLAAISDWIDERLGAPDTTERHDCGEYGDVLAVTYRGTAPGTVLLLCHYDTVWPAGTLGEWPFEVVDGRACGPGVFDMKTGIVQAVWTVRLLRELGLPHPSARLLLTGDEEIGSPVSRRHIERLSEDVLATLVFEASLDGAVKTSRKGVGLFDVTAHGVESHAGLDPFAGASAIHALAEVIPHITALGSAERGTTVNVGLISGGTGRNVVAARASCGIDVRVAEPAEMARIDAALRALTPSDPRVRLTVTGEWNRPPMVPDDASRRLYKQARAVAAEQGWALEETAVGGASDGNFVAGLGRPVLDGLGALGSGAHARHEHTVLAPVPARTALTVGLMRALAVADPETA</sequence>
<dbReference type="Pfam" id="PF07687">
    <property type="entry name" value="M20_dimer"/>
    <property type="match status" value="1"/>
</dbReference>
<evidence type="ECO:0000256" key="1">
    <source>
        <dbReference type="ARBA" id="ARBA00022723"/>
    </source>
</evidence>
<dbReference type="CDD" id="cd03885">
    <property type="entry name" value="M20_CPDG2"/>
    <property type="match status" value="1"/>
</dbReference>
<dbReference type="Pfam" id="PF01546">
    <property type="entry name" value="Peptidase_M20"/>
    <property type="match status" value="1"/>
</dbReference>
<accession>A0ABS1N6B8</accession>